<accession>A0A816CYJ4</accession>
<gene>
    <name evidence="4" type="ORF">GPM918_LOCUS44157</name>
    <name evidence="5" type="ORF">SRO942_LOCUS45888</name>
</gene>
<organism evidence="4 6">
    <name type="scientific">Didymodactylos carnosus</name>
    <dbReference type="NCBI Taxonomy" id="1234261"/>
    <lineage>
        <taxon>Eukaryota</taxon>
        <taxon>Metazoa</taxon>
        <taxon>Spiralia</taxon>
        <taxon>Gnathifera</taxon>
        <taxon>Rotifera</taxon>
        <taxon>Eurotatoria</taxon>
        <taxon>Bdelloidea</taxon>
        <taxon>Philodinida</taxon>
        <taxon>Philodinidae</taxon>
        <taxon>Didymodactylos</taxon>
    </lineage>
</organism>
<dbReference type="Proteomes" id="UP000681722">
    <property type="component" value="Unassembled WGS sequence"/>
</dbReference>
<evidence type="ECO:0000256" key="1">
    <source>
        <dbReference type="ARBA" id="ARBA00022536"/>
    </source>
</evidence>
<evidence type="ECO:0000313" key="6">
    <source>
        <dbReference type="Proteomes" id="UP000663829"/>
    </source>
</evidence>
<feature type="non-terminal residue" evidence="4">
    <location>
        <position position="83"/>
    </location>
</feature>
<dbReference type="AlphaFoldDB" id="A0A816CYJ4"/>
<feature type="domain" description="EGF-like" evidence="3">
    <location>
        <begin position="6"/>
        <end position="40"/>
    </location>
</feature>
<dbReference type="Proteomes" id="UP000663829">
    <property type="component" value="Unassembled WGS sequence"/>
</dbReference>
<sequence>HVNNGGCDTNATCSHSLSDYSVTCTCNTGFTGNGTVGNCQDSCHVNNGGCDTNATCSHSLPGYSVTCTCNAGFTGNGTVGNCQ</sequence>
<evidence type="ECO:0000256" key="2">
    <source>
        <dbReference type="ARBA" id="ARBA00023157"/>
    </source>
</evidence>
<dbReference type="InterPro" id="IPR000742">
    <property type="entry name" value="EGF"/>
</dbReference>
<dbReference type="InterPro" id="IPR024731">
    <property type="entry name" value="NELL2-like_EGF"/>
</dbReference>
<protein>
    <recommendedName>
        <fullName evidence="3">EGF-like domain-containing protein</fullName>
    </recommendedName>
</protein>
<dbReference type="EMBL" id="CAJOBC010110286">
    <property type="protein sequence ID" value="CAF4523553.1"/>
    <property type="molecule type" value="Genomic_DNA"/>
</dbReference>
<keyword evidence="6" id="KW-1185">Reference proteome</keyword>
<dbReference type="Pfam" id="PF12947">
    <property type="entry name" value="EGF_3"/>
    <property type="match status" value="2"/>
</dbReference>
<dbReference type="EMBL" id="CAJNOQ010042674">
    <property type="protein sequence ID" value="CAF1627787.1"/>
    <property type="molecule type" value="Genomic_DNA"/>
</dbReference>
<keyword evidence="2" id="KW-1015">Disulfide bond</keyword>
<feature type="non-terminal residue" evidence="4">
    <location>
        <position position="1"/>
    </location>
</feature>
<reference evidence="4" key="1">
    <citation type="submission" date="2021-02" db="EMBL/GenBank/DDBJ databases">
        <authorList>
            <person name="Nowell W R."/>
        </authorList>
    </citation>
    <scope>NUCLEOTIDE SEQUENCE</scope>
</reference>
<dbReference type="SMART" id="SM00181">
    <property type="entry name" value="EGF"/>
    <property type="match status" value="2"/>
</dbReference>
<proteinExistence type="predicted"/>
<dbReference type="OrthoDB" id="5983152at2759"/>
<comment type="caution">
    <text evidence="4">The sequence shown here is derived from an EMBL/GenBank/DDBJ whole genome shotgun (WGS) entry which is preliminary data.</text>
</comment>
<name>A0A816CYJ4_9BILA</name>
<evidence type="ECO:0000313" key="4">
    <source>
        <dbReference type="EMBL" id="CAF1627787.1"/>
    </source>
</evidence>
<dbReference type="SUPFAM" id="SSF57196">
    <property type="entry name" value="EGF/Laminin"/>
    <property type="match status" value="2"/>
</dbReference>
<evidence type="ECO:0000313" key="5">
    <source>
        <dbReference type="EMBL" id="CAF4523553.1"/>
    </source>
</evidence>
<feature type="domain" description="EGF-like" evidence="3">
    <location>
        <begin position="42"/>
        <end position="83"/>
    </location>
</feature>
<dbReference type="Gene3D" id="2.10.25.10">
    <property type="entry name" value="Laminin"/>
    <property type="match status" value="2"/>
</dbReference>
<keyword evidence="1" id="KW-0245">EGF-like domain</keyword>
<evidence type="ECO:0000259" key="3">
    <source>
        <dbReference type="SMART" id="SM00181"/>
    </source>
</evidence>